<name>A0A8S5PPX0_9CAUD</name>
<feature type="transmembrane region" description="Helical" evidence="1">
    <location>
        <begin position="6"/>
        <end position="24"/>
    </location>
</feature>
<accession>A0A8S5PPX0</accession>
<keyword evidence="1" id="KW-0472">Membrane</keyword>
<evidence type="ECO:0000313" key="2">
    <source>
        <dbReference type="EMBL" id="DAE08244.1"/>
    </source>
</evidence>
<sequence length="32" mass="3580">MLSLTYTIGCVIIGGLLIWFKTPAGKEWLKNL</sequence>
<dbReference type="EMBL" id="BK015466">
    <property type="protein sequence ID" value="DAE08244.1"/>
    <property type="molecule type" value="Genomic_DNA"/>
</dbReference>
<keyword evidence="1" id="KW-0812">Transmembrane</keyword>
<reference evidence="2" key="1">
    <citation type="journal article" date="2021" name="Proc. Natl. Acad. Sci. U.S.A.">
        <title>A Catalog of Tens of Thousands of Viruses from Human Metagenomes Reveals Hidden Associations with Chronic Diseases.</title>
        <authorList>
            <person name="Tisza M.J."/>
            <person name="Buck C.B."/>
        </authorList>
    </citation>
    <scope>NUCLEOTIDE SEQUENCE</scope>
    <source>
        <strain evidence="2">CtrgQ8</strain>
    </source>
</reference>
<keyword evidence="1" id="KW-1133">Transmembrane helix</keyword>
<evidence type="ECO:0000256" key="1">
    <source>
        <dbReference type="SAM" id="Phobius"/>
    </source>
</evidence>
<organism evidence="2">
    <name type="scientific">Siphoviridae sp. ctrgQ8</name>
    <dbReference type="NCBI Taxonomy" id="2825689"/>
    <lineage>
        <taxon>Viruses</taxon>
        <taxon>Duplodnaviria</taxon>
        <taxon>Heunggongvirae</taxon>
        <taxon>Uroviricota</taxon>
        <taxon>Caudoviricetes</taxon>
    </lineage>
</organism>
<protein>
    <submittedName>
        <fullName evidence="2">Uncharacterized protein</fullName>
    </submittedName>
</protein>
<proteinExistence type="predicted"/>